<name>A0ABS5T8S6_9ACTN</name>
<reference evidence="1 2" key="1">
    <citation type="submission" date="2021-05" db="EMBL/GenBank/DDBJ databases">
        <title>Kineosporia and Streptomyces sp. nov. two new marine actinobacteria isolated from Coral.</title>
        <authorList>
            <person name="Buangrab K."/>
            <person name="Sutthacheep M."/>
            <person name="Yeemin T."/>
            <person name="Harunari E."/>
            <person name="Igarashi Y."/>
            <person name="Kanchanasin P."/>
            <person name="Tanasupawat S."/>
            <person name="Phongsopitanun W."/>
        </authorList>
    </citation>
    <scope>NUCLEOTIDE SEQUENCE [LARGE SCALE GENOMIC DNA]</scope>
    <source>
        <strain evidence="1 2">J2-2</strain>
    </source>
</reference>
<dbReference type="RefSeq" id="WP_214153438.1">
    <property type="nucleotide sequence ID" value="NZ_JAHBAY010000001.1"/>
</dbReference>
<gene>
    <name evidence="1" type="ORF">KIH74_01005</name>
</gene>
<evidence type="ECO:0000313" key="1">
    <source>
        <dbReference type="EMBL" id="MBT0767480.1"/>
    </source>
</evidence>
<evidence type="ECO:0000313" key="2">
    <source>
        <dbReference type="Proteomes" id="UP001197247"/>
    </source>
</evidence>
<accession>A0ABS5T8S6</accession>
<dbReference type="EMBL" id="JAHBAY010000001">
    <property type="protein sequence ID" value="MBT0767480.1"/>
    <property type="molecule type" value="Genomic_DNA"/>
</dbReference>
<evidence type="ECO:0008006" key="3">
    <source>
        <dbReference type="Google" id="ProtNLM"/>
    </source>
</evidence>
<dbReference type="Proteomes" id="UP001197247">
    <property type="component" value="Unassembled WGS sequence"/>
</dbReference>
<proteinExistence type="predicted"/>
<sequence length="1041" mass="108959">MTDDRFGTAGIRQRVLAAWAASPTRFREDANAEEELVLGGYRDRLVVELAQNAADAALRAGVSGRLLLRLTDGSGNPGGTGDLGNGPVLVAANTGAPLDADGVQALCTLRASAKRDGGTVGRFGVGFAAVLAVTDEPVVLSRSGGVRFSAADTRELVRRTAFEGDSAQLAEELQRRDGQVPALRLPFEAEGTPPEGYDTAVLLPLSGPDAAARVRQLLTAVSDVLLLALPGLDQIVVELPGETPRVISDVARRWRIVRREGEVPAGLLADRPVEEQVLTRWSLTWALPGGEAELPQPAVLNAPTPSDESLPWPAVLVASVPMDVTRRHVVPGPVTDLIVHNAALAYADLLTEVAAEGGEAWPLVVTGLPAGPVDGALREAVLALLPERPLLHAAEDPKTLLRPSEALALNGPVGADRAVVNVFASWLAGLVHAPRPSWTVLETLGVRRMWLSDAVEALPALPDPERWRGVYDAIAGLTLDETVRESLAFLPIPLADGTVARGARGLLLASPETDVDAGAPISVPEALAVLGAKVVHPDAVHPVLERLGVTVAGPRALVELPVVRTAVHEINDGPGGFTEDARSPDELRDAVLALVAVAVTAGELGPGELPWLGELELSDEDGEPTPASVLAIEGSPAADWFHPDDVGILPEWWARRWGESTLVAVGVLRGPGAFLASEVSLEPDLLGLDDEDGTPAAELDGWDDYTAWVQATHPEMLPGGTISELIAVRDLDLVRPESLPGVVAAIAGDPLLRPALVRPARVVSGGRGFDVPSYTAWWLRSELSGGDDDGGVLAAPGAEASLRALLPPAPDWLTGLDPVASRAVGVVTTVDDLDAQGLHDVLDRLADPDVTLTSAMLLPLLERIADLAPPAAGDGDHPDVVRGLDPDDVTATVVVPLAQAVLVDSPMYRQRTDLGVQVPVNPARSGALAGLLGLTAAHDLAAGAVDDTHGTQQTVGEAVLAVLPAAPVTWCEHEELHVDSVEVDWWLEGDGPDARVHAATVDGLARALTWACDRWELRDLIAALLADPGLGPDVLVDQTFG</sequence>
<dbReference type="NCBIfam" id="NF047352">
    <property type="entry name" value="P_loop_sacsin"/>
    <property type="match status" value="1"/>
</dbReference>
<dbReference type="InterPro" id="IPR036890">
    <property type="entry name" value="HATPase_C_sf"/>
</dbReference>
<organism evidence="1 2">
    <name type="scientific">Kineosporia corallincola</name>
    <dbReference type="NCBI Taxonomy" id="2835133"/>
    <lineage>
        <taxon>Bacteria</taxon>
        <taxon>Bacillati</taxon>
        <taxon>Actinomycetota</taxon>
        <taxon>Actinomycetes</taxon>
        <taxon>Kineosporiales</taxon>
        <taxon>Kineosporiaceae</taxon>
        <taxon>Kineosporia</taxon>
    </lineage>
</organism>
<keyword evidence="2" id="KW-1185">Reference proteome</keyword>
<comment type="caution">
    <text evidence="1">The sequence shown here is derived from an EMBL/GenBank/DDBJ whole genome shotgun (WGS) entry which is preliminary data.</text>
</comment>
<protein>
    <recommendedName>
        <fullName evidence="3">Molecular chaperone Hsp90</fullName>
    </recommendedName>
</protein>
<dbReference type="SUPFAM" id="SSF55874">
    <property type="entry name" value="ATPase domain of HSP90 chaperone/DNA topoisomerase II/histidine kinase"/>
    <property type="match status" value="1"/>
</dbReference>